<dbReference type="GO" id="GO:0005737">
    <property type="term" value="C:cytoplasm"/>
    <property type="evidence" value="ECO:0007669"/>
    <property type="project" value="UniProtKB-SubCell"/>
</dbReference>
<feature type="binding site" evidence="5">
    <location>
        <begin position="11"/>
        <end position="16"/>
    </location>
    <ligand>
        <name>ATP</name>
        <dbReference type="ChEBI" id="CHEBI:30616"/>
    </ligand>
</feature>
<gene>
    <name evidence="5" type="primary">coaE</name>
    <name evidence="7" type="ORF">GZA08_17600</name>
</gene>
<dbReference type="EMBL" id="JAAGAB010000004">
    <property type="protein sequence ID" value="NDV02781.1"/>
    <property type="molecule type" value="Genomic_DNA"/>
</dbReference>
<dbReference type="Proteomes" id="UP000474757">
    <property type="component" value="Unassembled WGS sequence"/>
</dbReference>
<dbReference type="CDD" id="cd02022">
    <property type="entry name" value="DPCK"/>
    <property type="match status" value="1"/>
</dbReference>
<dbReference type="NCBIfam" id="TIGR00152">
    <property type="entry name" value="dephospho-CoA kinase"/>
    <property type="match status" value="1"/>
</dbReference>
<dbReference type="EC" id="2.7.1.24" evidence="5 6"/>
<proteinExistence type="inferred from homology"/>
<sequence>MISLGLTGSIGTGKSTTAQMFAEEGAAIWDADAAVHRLYGPGGAAGAALEEDFHDAVRHDGSIDRVRLAARVTRDPAAFERLEEIIHPLARADRFAFMATVDADVVVCDIPLLFETALDLEFDATIVTTCPPQMQRRRVLARKGMTEERFNALLARQMPDAEKQERASYVIVTDTPDHARAQVREVLADVLVRYQKPENPDA</sequence>
<comment type="pathway">
    <text evidence="5">Cofactor biosynthesis; coenzyme A biosynthesis; CoA from (R)-pantothenate: step 5/5.</text>
</comment>
<evidence type="ECO:0000256" key="6">
    <source>
        <dbReference type="NCBIfam" id="TIGR00152"/>
    </source>
</evidence>
<name>A0A6B2JMG6_9RHOB</name>
<dbReference type="AlphaFoldDB" id="A0A6B2JMG6"/>
<dbReference type="InterPro" id="IPR027417">
    <property type="entry name" value="P-loop_NTPase"/>
</dbReference>
<dbReference type="GO" id="GO:0015937">
    <property type="term" value="P:coenzyme A biosynthetic process"/>
    <property type="evidence" value="ECO:0007669"/>
    <property type="project" value="UniProtKB-UniRule"/>
</dbReference>
<comment type="similarity">
    <text evidence="1 5">Belongs to the CoaE family.</text>
</comment>
<accession>A0A6B2JMG6</accession>
<keyword evidence="2 5" id="KW-0547">Nucleotide-binding</keyword>
<evidence type="ECO:0000313" key="8">
    <source>
        <dbReference type="Proteomes" id="UP000474757"/>
    </source>
</evidence>
<dbReference type="GO" id="GO:0004140">
    <property type="term" value="F:dephospho-CoA kinase activity"/>
    <property type="evidence" value="ECO:0007669"/>
    <property type="project" value="UniProtKB-UniRule"/>
</dbReference>
<keyword evidence="5" id="KW-0963">Cytoplasm</keyword>
<evidence type="ECO:0000313" key="7">
    <source>
        <dbReference type="EMBL" id="NDV02781.1"/>
    </source>
</evidence>
<comment type="subcellular location">
    <subcellularLocation>
        <location evidence="5">Cytoplasm</location>
    </subcellularLocation>
</comment>
<keyword evidence="3 5" id="KW-0067">ATP-binding</keyword>
<evidence type="ECO:0000256" key="4">
    <source>
        <dbReference type="ARBA" id="ARBA00022993"/>
    </source>
</evidence>
<dbReference type="HAMAP" id="MF_00376">
    <property type="entry name" value="Dephospho_CoA_kinase"/>
    <property type="match status" value="1"/>
</dbReference>
<keyword evidence="8" id="KW-1185">Reference proteome</keyword>
<dbReference type="PANTHER" id="PTHR10695">
    <property type="entry name" value="DEPHOSPHO-COA KINASE-RELATED"/>
    <property type="match status" value="1"/>
</dbReference>
<dbReference type="GO" id="GO:0005524">
    <property type="term" value="F:ATP binding"/>
    <property type="evidence" value="ECO:0007669"/>
    <property type="project" value="UniProtKB-UniRule"/>
</dbReference>
<comment type="catalytic activity">
    <reaction evidence="5">
        <text>3'-dephospho-CoA + ATP = ADP + CoA + H(+)</text>
        <dbReference type="Rhea" id="RHEA:18245"/>
        <dbReference type="ChEBI" id="CHEBI:15378"/>
        <dbReference type="ChEBI" id="CHEBI:30616"/>
        <dbReference type="ChEBI" id="CHEBI:57287"/>
        <dbReference type="ChEBI" id="CHEBI:57328"/>
        <dbReference type="ChEBI" id="CHEBI:456216"/>
        <dbReference type="EC" id="2.7.1.24"/>
    </reaction>
</comment>
<keyword evidence="4 5" id="KW-0173">Coenzyme A biosynthesis</keyword>
<comment type="function">
    <text evidence="5">Catalyzes the phosphorylation of the 3'-hydroxyl group of dephosphocoenzyme A to form coenzyme A.</text>
</comment>
<dbReference type="InterPro" id="IPR001977">
    <property type="entry name" value="Depp_CoAkinase"/>
</dbReference>
<dbReference type="PROSITE" id="PS51219">
    <property type="entry name" value="DPCK"/>
    <property type="match status" value="1"/>
</dbReference>
<evidence type="ECO:0000256" key="2">
    <source>
        <dbReference type="ARBA" id="ARBA00022741"/>
    </source>
</evidence>
<dbReference type="UniPathway" id="UPA00241">
    <property type="reaction ID" value="UER00356"/>
</dbReference>
<evidence type="ECO:0000256" key="5">
    <source>
        <dbReference type="HAMAP-Rule" id="MF_00376"/>
    </source>
</evidence>
<keyword evidence="5 7" id="KW-0418">Kinase</keyword>
<reference evidence="7 8" key="1">
    <citation type="submission" date="2020-02" db="EMBL/GenBank/DDBJ databases">
        <title>Pseudoroseicyclus tamarix, sp. nov., isolated from offshore sediment of a Tamarix chinensis forest.</title>
        <authorList>
            <person name="Gai Y."/>
        </authorList>
    </citation>
    <scope>NUCLEOTIDE SEQUENCE [LARGE SCALE GENOMIC DNA]</scope>
    <source>
        <strain evidence="7 8">CLL3-39</strain>
    </source>
</reference>
<dbReference type="PANTHER" id="PTHR10695:SF46">
    <property type="entry name" value="BIFUNCTIONAL COENZYME A SYNTHASE-RELATED"/>
    <property type="match status" value="1"/>
</dbReference>
<dbReference type="Pfam" id="PF01121">
    <property type="entry name" value="CoaE"/>
    <property type="match status" value="1"/>
</dbReference>
<organism evidence="7 8">
    <name type="scientific">Pseudoroseicyclus tamaricis</name>
    <dbReference type="NCBI Taxonomy" id="2705421"/>
    <lineage>
        <taxon>Bacteria</taxon>
        <taxon>Pseudomonadati</taxon>
        <taxon>Pseudomonadota</taxon>
        <taxon>Alphaproteobacteria</taxon>
        <taxon>Rhodobacterales</taxon>
        <taxon>Paracoccaceae</taxon>
        <taxon>Pseudoroseicyclus</taxon>
    </lineage>
</organism>
<evidence type="ECO:0000256" key="1">
    <source>
        <dbReference type="ARBA" id="ARBA00009018"/>
    </source>
</evidence>
<dbReference type="SUPFAM" id="SSF52540">
    <property type="entry name" value="P-loop containing nucleoside triphosphate hydrolases"/>
    <property type="match status" value="1"/>
</dbReference>
<protein>
    <recommendedName>
        <fullName evidence="5 6">Dephospho-CoA kinase</fullName>
        <ecNumber evidence="5 6">2.7.1.24</ecNumber>
    </recommendedName>
    <alternativeName>
        <fullName evidence="5">Dephosphocoenzyme A kinase</fullName>
    </alternativeName>
</protein>
<evidence type="ECO:0000256" key="3">
    <source>
        <dbReference type="ARBA" id="ARBA00022840"/>
    </source>
</evidence>
<comment type="caution">
    <text evidence="7">The sequence shown here is derived from an EMBL/GenBank/DDBJ whole genome shotgun (WGS) entry which is preliminary data.</text>
</comment>
<keyword evidence="5 7" id="KW-0808">Transferase</keyword>
<dbReference type="Gene3D" id="3.40.50.300">
    <property type="entry name" value="P-loop containing nucleotide triphosphate hydrolases"/>
    <property type="match status" value="1"/>
</dbReference>
<dbReference type="RefSeq" id="WP_163896036.1">
    <property type="nucleotide sequence ID" value="NZ_JAAFYS010000004.1"/>
</dbReference>